<dbReference type="InterPro" id="IPR007248">
    <property type="entry name" value="Mpv17_PMP22"/>
</dbReference>
<keyword evidence="4" id="KW-1133">Transmembrane helix</keyword>
<dbReference type="EMBL" id="AMQN01009034">
    <property type="status" value="NOT_ANNOTATED_CDS"/>
    <property type="molecule type" value="Genomic_DNA"/>
</dbReference>
<evidence type="ECO:0000256" key="6">
    <source>
        <dbReference type="RuleBase" id="RU363053"/>
    </source>
</evidence>
<proteinExistence type="inferred from homology"/>
<keyword evidence="5" id="KW-0472">Membrane</keyword>
<dbReference type="GO" id="GO:0005739">
    <property type="term" value="C:mitochondrion"/>
    <property type="evidence" value="ECO:0007669"/>
    <property type="project" value="TreeGrafter"/>
</dbReference>
<reference evidence="9" key="1">
    <citation type="submission" date="2012-12" db="EMBL/GenBank/DDBJ databases">
        <authorList>
            <person name="Hellsten U."/>
            <person name="Grimwood J."/>
            <person name="Chapman J.A."/>
            <person name="Shapiro H."/>
            <person name="Aerts A."/>
            <person name="Otillar R.P."/>
            <person name="Terry A.Y."/>
            <person name="Boore J.L."/>
            <person name="Simakov O."/>
            <person name="Marletaz F."/>
            <person name="Cho S.-J."/>
            <person name="Edsinger-Gonzales E."/>
            <person name="Havlak P."/>
            <person name="Kuo D.-H."/>
            <person name="Larsson T."/>
            <person name="Lv J."/>
            <person name="Arendt D."/>
            <person name="Savage R."/>
            <person name="Osoegawa K."/>
            <person name="de Jong P."/>
            <person name="Lindberg D.R."/>
            <person name="Seaver E.C."/>
            <person name="Weisblat D.A."/>
            <person name="Putnam N.H."/>
            <person name="Grigoriev I.V."/>
            <person name="Rokhsar D.S."/>
        </authorList>
    </citation>
    <scope>NUCLEOTIDE SEQUENCE</scope>
    <source>
        <strain evidence="9">I ESC-2004</strain>
    </source>
</reference>
<dbReference type="FunCoup" id="R7UFJ5">
    <property type="interactions" value="412"/>
</dbReference>
<dbReference type="Proteomes" id="UP000014760">
    <property type="component" value="Unassembled WGS sequence"/>
</dbReference>
<dbReference type="EnsemblMetazoa" id="CapteT148624">
    <property type="protein sequence ID" value="CapteP148624"/>
    <property type="gene ID" value="CapteG148624"/>
</dbReference>
<name>R7UFJ5_CAPTE</name>
<dbReference type="OrthoDB" id="5345392at2759"/>
<dbReference type="Pfam" id="PF04117">
    <property type="entry name" value="Mpv17_PMP22"/>
    <property type="match status" value="1"/>
</dbReference>
<dbReference type="AlphaFoldDB" id="R7UFJ5"/>
<protein>
    <recommendedName>
        <fullName evidence="10">Mpv17-like protein 2</fullName>
    </recommendedName>
</protein>
<sequence length="226" mass="26336">MVFAFSRRLIFQSLRSKARVLFSDKNLLLTNTAVTLSLSATGDILQQRYEITQRRQTHWDGDRTRNILCASVAVCPAVHYWYLYLDHFLPGRSLHIILKKVFVDQMIMSPMCILSFLGITGYLEGLSAKKISDDLQTKGVALFKAEWIVWPPAQIFQFAFLPTKYRVLYDNCVCLCVDCYYYFVKYSRGWKGNSDHEDLSANMTCAHETVRRRNDKRLYITHAFFL</sequence>
<evidence type="ECO:0000256" key="3">
    <source>
        <dbReference type="ARBA" id="ARBA00022692"/>
    </source>
</evidence>
<dbReference type="STRING" id="283909.R7UFJ5"/>
<evidence type="ECO:0000313" key="8">
    <source>
        <dbReference type="EnsemblMetazoa" id="CapteP148624"/>
    </source>
</evidence>
<evidence type="ECO:0000256" key="4">
    <source>
        <dbReference type="ARBA" id="ARBA00022989"/>
    </source>
</evidence>
<evidence type="ECO:0000313" key="9">
    <source>
        <dbReference type="Proteomes" id="UP000014760"/>
    </source>
</evidence>
<dbReference type="PANTHER" id="PTHR11266">
    <property type="entry name" value="PEROXISOMAL MEMBRANE PROTEIN 2, PXMP2 MPV17"/>
    <property type="match status" value="1"/>
</dbReference>
<comment type="similarity">
    <text evidence="2 6">Belongs to the peroxisomal membrane protein PXMP2/4 family.</text>
</comment>
<reference evidence="7 9" key="2">
    <citation type="journal article" date="2013" name="Nature">
        <title>Insights into bilaterian evolution from three spiralian genomes.</title>
        <authorList>
            <person name="Simakov O."/>
            <person name="Marletaz F."/>
            <person name="Cho S.J."/>
            <person name="Edsinger-Gonzales E."/>
            <person name="Havlak P."/>
            <person name="Hellsten U."/>
            <person name="Kuo D.H."/>
            <person name="Larsson T."/>
            <person name="Lv J."/>
            <person name="Arendt D."/>
            <person name="Savage R."/>
            <person name="Osoegawa K."/>
            <person name="de Jong P."/>
            <person name="Grimwood J."/>
            <person name="Chapman J.A."/>
            <person name="Shapiro H."/>
            <person name="Aerts A."/>
            <person name="Otillar R.P."/>
            <person name="Terry A.Y."/>
            <person name="Boore J.L."/>
            <person name="Grigoriev I.V."/>
            <person name="Lindberg D.R."/>
            <person name="Seaver E.C."/>
            <person name="Weisblat D.A."/>
            <person name="Putnam N.H."/>
            <person name="Rokhsar D.S."/>
        </authorList>
    </citation>
    <scope>NUCLEOTIDE SEQUENCE</scope>
    <source>
        <strain evidence="7 9">I ESC-2004</strain>
    </source>
</reference>
<keyword evidence="9" id="KW-1185">Reference proteome</keyword>
<evidence type="ECO:0000313" key="7">
    <source>
        <dbReference type="EMBL" id="ELU02037.1"/>
    </source>
</evidence>
<evidence type="ECO:0000256" key="1">
    <source>
        <dbReference type="ARBA" id="ARBA00004141"/>
    </source>
</evidence>
<evidence type="ECO:0008006" key="10">
    <source>
        <dbReference type="Google" id="ProtNLM"/>
    </source>
</evidence>
<reference evidence="8" key="3">
    <citation type="submission" date="2015-06" db="UniProtKB">
        <authorList>
            <consortium name="EnsemblMetazoa"/>
        </authorList>
    </citation>
    <scope>IDENTIFICATION</scope>
</reference>
<dbReference type="GO" id="GO:0016020">
    <property type="term" value="C:membrane"/>
    <property type="evidence" value="ECO:0007669"/>
    <property type="project" value="UniProtKB-SubCell"/>
</dbReference>
<dbReference type="EMBL" id="KB304447">
    <property type="protein sequence ID" value="ELU02037.1"/>
    <property type="molecule type" value="Genomic_DNA"/>
</dbReference>
<gene>
    <name evidence="7" type="ORF">CAPTEDRAFT_148624</name>
</gene>
<keyword evidence="3" id="KW-0812">Transmembrane</keyword>
<evidence type="ECO:0000256" key="2">
    <source>
        <dbReference type="ARBA" id="ARBA00006824"/>
    </source>
</evidence>
<dbReference type="OMA" id="IICHYWY"/>
<dbReference type="HOGENOM" id="CLU_049109_4_1_1"/>
<comment type="subcellular location">
    <subcellularLocation>
        <location evidence="1">Membrane</location>
        <topology evidence="1">Multi-pass membrane protein</topology>
    </subcellularLocation>
</comment>
<dbReference type="PANTHER" id="PTHR11266:SF8">
    <property type="entry name" value="MPV17-LIKE PROTEIN 2"/>
    <property type="match status" value="1"/>
</dbReference>
<organism evidence="7">
    <name type="scientific">Capitella teleta</name>
    <name type="common">Polychaete worm</name>
    <dbReference type="NCBI Taxonomy" id="283909"/>
    <lineage>
        <taxon>Eukaryota</taxon>
        <taxon>Metazoa</taxon>
        <taxon>Spiralia</taxon>
        <taxon>Lophotrochozoa</taxon>
        <taxon>Annelida</taxon>
        <taxon>Polychaeta</taxon>
        <taxon>Sedentaria</taxon>
        <taxon>Scolecida</taxon>
        <taxon>Capitellidae</taxon>
        <taxon>Capitella</taxon>
    </lineage>
</organism>
<evidence type="ECO:0000256" key="5">
    <source>
        <dbReference type="ARBA" id="ARBA00023136"/>
    </source>
</evidence>
<dbReference type="GO" id="GO:0061668">
    <property type="term" value="P:mitochondrial ribosome assembly"/>
    <property type="evidence" value="ECO:0007669"/>
    <property type="project" value="TreeGrafter"/>
</dbReference>
<accession>R7UFJ5</accession>